<evidence type="ECO:0000313" key="6">
    <source>
        <dbReference type="RefSeq" id="XP_027338110.1"/>
    </source>
</evidence>
<evidence type="ECO:0000256" key="3">
    <source>
        <dbReference type="SAM" id="SignalP"/>
    </source>
</evidence>
<dbReference type="InterPro" id="IPR038408">
    <property type="entry name" value="GNK2_sf"/>
</dbReference>
<dbReference type="InterPro" id="IPR002902">
    <property type="entry name" value="GNK2"/>
</dbReference>
<proteinExistence type="predicted"/>
<organism evidence="5 6">
    <name type="scientific">Abrus precatorius</name>
    <name type="common">Indian licorice</name>
    <name type="synonym">Glycine abrus</name>
    <dbReference type="NCBI Taxonomy" id="3816"/>
    <lineage>
        <taxon>Eukaryota</taxon>
        <taxon>Viridiplantae</taxon>
        <taxon>Streptophyta</taxon>
        <taxon>Embryophyta</taxon>
        <taxon>Tracheophyta</taxon>
        <taxon>Spermatophyta</taxon>
        <taxon>Magnoliopsida</taxon>
        <taxon>eudicotyledons</taxon>
        <taxon>Gunneridae</taxon>
        <taxon>Pentapetalae</taxon>
        <taxon>rosids</taxon>
        <taxon>fabids</taxon>
        <taxon>Fabales</taxon>
        <taxon>Fabaceae</taxon>
        <taxon>Papilionoideae</taxon>
        <taxon>50 kb inversion clade</taxon>
        <taxon>NPAAA clade</taxon>
        <taxon>indigoferoid/millettioid clade</taxon>
        <taxon>Abreae</taxon>
        <taxon>Abrus</taxon>
    </lineage>
</organism>
<dbReference type="Gene3D" id="3.30.430.20">
    <property type="entry name" value="Gnk2 domain, C-X8-C-X2-C motif"/>
    <property type="match status" value="2"/>
</dbReference>
<dbReference type="GeneID" id="113852051"/>
<dbReference type="CDD" id="cd23509">
    <property type="entry name" value="Gnk2-like"/>
    <property type="match status" value="2"/>
</dbReference>
<keyword evidence="1 3" id="KW-0732">Signal</keyword>
<dbReference type="PANTHER" id="PTHR32099">
    <property type="entry name" value="CYSTEINE-RICH REPEAT SECRETORY PROTEIN"/>
    <property type="match status" value="1"/>
</dbReference>
<dbReference type="Proteomes" id="UP000694853">
    <property type="component" value="Unplaced"/>
</dbReference>
<accession>A0A8B8K307</accession>
<dbReference type="PANTHER" id="PTHR32099:SF30">
    <property type="entry name" value="OS03G0564600 PROTEIN"/>
    <property type="match status" value="1"/>
</dbReference>
<protein>
    <submittedName>
        <fullName evidence="6">Cysteine-rich repeat secretory protein 38-like</fullName>
    </submittedName>
</protein>
<name>A0A8B8K307_ABRPR</name>
<feature type="domain" description="Gnk2-homologous" evidence="4">
    <location>
        <begin position="29"/>
        <end position="133"/>
    </location>
</feature>
<evidence type="ECO:0000256" key="1">
    <source>
        <dbReference type="ARBA" id="ARBA00022729"/>
    </source>
</evidence>
<dbReference type="PROSITE" id="PS51473">
    <property type="entry name" value="GNK2"/>
    <property type="match status" value="2"/>
</dbReference>
<dbReference type="RefSeq" id="XP_027338110.1">
    <property type="nucleotide sequence ID" value="XM_027482309.1"/>
</dbReference>
<feature type="domain" description="Gnk2-homologous" evidence="4">
    <location>
        <begin position="137"/>
        <end position="242"/>
    </location>
</feature>
<sequence>MQSLCFVVPCVISFFVMVFSNGFCLADTNMQTSSQCSEAEYSVNEDTFQTNLRSLLDSLASNVVQHHGFYQTIVGKKANKVYGTILCRGDISADNCSDCTHNSTRVASNDCPKSRDVSIWFRWCFLRYSNESFFGFMQPTAVAITNDTDFEDPSVVSQGLPFMSELASITPEKSFMFHTAVLNASQSGKRYGMAQCTRDISMLDCRRCLDAQLVNFRTVIGNKRRWEIYGSNCFMWYNDYQFYSNASTLLSAAWRSSSCTRLITGIAVAVMAAFSIDQQNPLGIQSLQRWYPPPLNHMKLNIDGAVSQVHGSASCGGLIRNCQGHVIAGFYSFTGALHYALL</sequence>
<feature type="signal peptide" evidence="3">
    <location>
        <begin position="1"/>
        <end position="26"/>
    </location>
</feature>
<gene>
    <name evidence="6" type="primary">LOC113852051</name>
</gene>
<evidence type="ECO:0000313" key="5">
    <source>
        <dbReference type="Proteomes" id="UP000694853"/>
    </source>
</evidence>
<dbReference type="OrthoDB" id="1731016at2759"/>
<keyword evidence="5" id="KW-1185">Reference proteome</keyword>
<dbReference type="AlphaFoldDB" id="A0A8B8K307"/>
<dbReference type="KEGG" id="aprc:113852051"/>
<evidence type="ECO:0000256" key="2">
    <source>
        <dbReference type="ARBA" id="ARBA00022737"/>
    </source>
</evidence>
<feature type="chain" id="PRO_5034664110" evidence="3">
    <location>
        <begin position="27"/>
        <end position="342"/>
    </location>
</feature>
<reference evidence="5" key="1">
    <citation type="journal article" date="2019" name="Toxins">
        <title>Detection of Abrin-Like and Prepropulchellin-Like Toxin Genes and Transcripts Using Whole Genome Sequencing and Full-Length Transcript Sequencing of Abrus precatorius.</title>
        <authorList>
            <person name="Hovde B.T."/>
            <person name="Daligault H.E."/>
            <person name="Hanschen E.R."/>
            <person name="Kunde Y.A."/>
            <person name="Johnson M.B."/>
            <person name="Starkenburg S.R."/>
            <person name="Johnson S.L."/>
        </authorList>
    </citation>
    <scope>NUCLEOTIDE SEQUENCE [LARGE SCALE GENOMIC DNA]</scope>
</reference>
<evidence type="ECO:0000259" key="4">
    <source>
        <dbReference type="PROSITE" id="PS51473"/>
    </source>
</evidence>
<dbReference type="Pfam" id="PF01657">
    <property type="entry name" value="Stress-antifung"/>
    <property type="match status" value="2"/>
</dbReference>
<reference evidence="6" key="2">
    <citation type="submission" date="2025-08" db="UniProtKB">
        <authorList>
            <consortium name="RefSeq"/>
        </authorList>
    </citation>
    <scope>IDENTIFICATION</scope>
    <source>
        <tissue evidence="6">Young leaves</tissue>
    </source>
</reference>
<keyword evidence="2" id="KW-0677">Repeat</keyword>